<feature type="transmembrane region" description="Helical" evidence="1">
    <location>
        <begin position="984"/>
        <end position="1010"/>
    </location>
</feature>
<dbReference type="Gene3D" id="3.30.70.1440">
    <property type="entry name" value="Multidrug efflux transporter AcrB pore domain"/>
    <property type="match status" value="1"/>
</dbReference>
<evidence type="ECO:0000256" key="1">
    <source>
        <dbReference type="SAM" id="Phobius"/>
    </source>
</evidence>
<feature type="transmembrane region" description="Helical" evidence="1">
    <location>
        <begin position="387"/>
        <end position="411"/>
    </location>
</feature>
<dbReference type="Gene3D" id="1.20.1640.10">
    <property type="entry name" value="Multidrug efflux transporter AcrB transmembrane domain"/>
    <property type="match status" value="2"/>
</dbReference>
<accession>A0ABU0FEV5</accession>
<feature type="transmembrane region" description="Helical" evidence="1">
    <location>
        <begin position="12"/>
        <end position="32"/>
    </location>
</feature>
<dbReference type="RefSeq" id="WP_307428010.1">
    <property type="nucleotide sequence ID" value="NZ_JAUSVK010000001.1"/>
</dbReference>
<feature type="transmembrane region" description="Helical" evidence="1">
    <location>
        <begin position="528"/>
        <end position="546"/>
    </location>
</feature>
<dbReference type="InterPro" id="IPR001036">
    <property type="entry name" value="Acrflvin-R"/>
</dbReference>
<evidence type="ECO:0000313" key="3">
    <source>
        <dbReference type="Proteomes" id="UP001237448"/>
    </source>
</evidence>
<protein>
    <submittedName>
        <fullName evidence="2">Multidrug efflux pump</fullName>
    </submittedName>
</protein>
<dbReference type="Proteomes" id="UP001237448">
    <property type="component" value="Unassembled WGS sequence"/>
</dbReference>
<evidence type="ECO:0000313" key="2">
    <source>
        <dbReference type="EMBL" id="MDQ0393140.1"/>
    </source>
</evidence>
<dbReference type="PRINTS" id="PR00702">
    <property type="entry name" value="ACRIFLAVINRP"/>
</dbReference>
<keyword evidence="3" id="KW-1185">Reference proteome</keyword>
<feature type="transmembrane region" description="Helical" evidence="1">
    <location>
        <begin position="334"/>
        <end position="353"/>
    </location>
</feature>
<dbReference type="EMBL" id="JAUSVK010000001">
    <property type="protein sequence ID" value="MDQ0393140.1"/>
    <property type="molecule type" value="Genomic_DNA"/>
</dbReference>
<sequence length="1036" mass="110260">MTISEPFIRRPIGTILLSMGLLLIGLVAYRLLPVASLPAIDLPTIRVTASRPGADPSTMAVSVAAPLERQLGSIAGVTELTSTSSLGTTNITIQFDLSRNVDSAAQDVQAAINASAADLPSDLASTPSLRKFNPNAIPILILAMTSDTVSASDLFDAADTVIVQRISQVDGVGEVTVSGADQPAIRVTLDPVRIAAMGLSMDAVRQSIIAANAIGPLGSFNGPDTFLMLDTGGQMTRPEDYARIVIKAGNGTAVRLGDIARVEEGVRNSNSSASYNGKPAVLLTITKDVNGNVIDTVDAIKALLPTFKGRIPQGIDIAVLTDRTNTIRASVDDMQWTLMASIILVILVVFVFLRRSTPVLAAGVTVPLSLAATFGAMWIAGFSIDNLSLMALVVSVGFVVDDAIVMVENVYAKREAGMAPMQAAIEGARQIGFTVISISLSLLAVFMPLFFIGGIPGMFLFEFSMTMSFAVIASTVIALTLTPMILAHRGHAEKRDRQTLFDRMVEGALSAVVRLYGRSLRGVLHHRLLTLIVMAGTIWLTVHLIYSLPKALVPQDDGGFIQGFSQASSDASYDAVVAWQAQAAAAIKQNPYVTGVGSSIGQNNFGGANSGQFSISLVPPDQRPSTDAVIADLRRRVRPIAGLNIFMFSPQDVRAGGRQSQSQYQFTLWSPDLDTLVEWAPKVMDRMKAIPGLTDVNSDRQRNGLQANLVIDRDIAARLGVAITDIDSALNNAFSQRQISTIYTQRNQYRVVMVTPPDRSRDPEDMTDLYVPGRSGLVPMSSIAHVERGLAPLTVNHQGQYPAITLSYNLTPGTKIQDASDAILKAVDDMHLPASVHAEFAGDARQAAQIGGSLPLIILAAILAVYIVLGVLYESLAHPLTILSTLPSAILGGLIALQLANMELTLVAFIGLILLIGIVKKNGIMLVDFALEAERDHGLSSRDAIFEACLKRFRPIMMTTLAAILGALPLILATGPGTELRRPLGVTIVGGLIVSQILTLYTTPVIYLMLSGLHRFLSVKPHRAGSAGTPPAAEPS</sequence>
<dbReference type="SUPFAM" id="SSF82714">
    <property type="entry name" value="Multidrug efflux transporter AcrB TolC docking domain, DN and DC subdomains"/>
    <property type="match status" value="2"/>
</dbReference>
<feature type="transmembrane region" description="Helical" evidence="1">
    <location>
        <begin position="854"/>
        <end position="873"/>
    </location>
</feature>
<proteinExistence type="predicted"/>
<dbReference type="Gene3D" id="3.30.70.1320">
    <property type="entry name" value="Multidrug efflux transporter AcrB pore domain like"/>
    <property type="match status" value="1"/>
</dbReference>
<feature type="transmembrane region" description="Helical" evidence="1">
    <location>
        <begin position="906"/>
        <end position="931"/>
    </location>
</feature>
<feature type="transmembrane region" description="Helical" evidence="1">
    <location>
        <begin position="360"/>
        <end position="381"/>
    </location>
</feature>
<feature type="transmembrane region" description="Helical" evidence="1">
    <location>
        <begin position="431"/>
        <end position="455"/>
    </location>
</feature>
<dbReference type="SUPFAM" id="SSF82693">
    <property type="entry name" value="Multidrug efflux transporter AcrB pore domain, PN1, PN2, PC1 and PC2 subdomains"/>
    <property type="match status" value="3"/>
</dbReference>
<dbReference type="PANTHER" id="PTHR32063">
    <property type="match status" value="1"/>
</dbReference>
<comment type="caution">
    <text evidence="2">The sequence shown here is derived from an EMBL/GenBank/DDBJ whole genome shotgun (WGS) entry which is preliminary data.</text>
</comment>
<name>A0ABU0FEV5_9HYPH</name>
<dbReference type="Pfam" id="PF00873">
    <property type="entry name" value="ACR_tran"/>
    <property type="match status" value="1"/>
</dbReference>
<feature type="transmembrane region" description="Helical" evidence="1">
    <location>
        <begin position="952"/>
        <end position="972"/>
    </location>
</feature>
<dbReference type="InterPro" id="IPR027463">
    <property type="entry name" value="AcrB_DN_DC_subdom"/>
</dbReference>
<feature type="transmembrane region" description="Helical" evidence="1">
    <location>
        <begin position="880"/>
        <end position="900"/>
    </location>
</feature>
<organism evidence="2 3">
    <name type="scientific">Labrys monachus</name>
    <dbReference type="NCBI Taxonomy" id="217067"/>
    <lineage>
        <taxon>Bacteria</taxon>
        <taxon>Pseudomonadati</taxon>
        <taxon>Pseudomonadota</taxon>
        <taxon>Alphaproteobacteria</taxon>
        <taxon>Hyphomicrobiales</taxon>
        <taxon>Xanthobacteraceae</taxon>
        <taxon>Labrys</taxon>
    </lineage>
</organism>
<gene>
    <name evidence="2" type="ORF">J3R73_002932</name>
</gene>
<dbReference type="SUPFAM" id="SSF82866">
    <property type="entry name" value="Multidrug efflux transporter AcrB transmembrane domain"/>
    <property type="match status" value="2"/>
</dbReference>
<dbReference type="PANTHER" id="PTHR32063:SF78">
    <property type="entry name" value="ACRB_ACRD_ACRF FAMILY PROTEIN"/>
    <property type="match status" value="1"/>
</dbReference>
<feature type="transmembrane region" description="Helical" evidence="1">
    <location>
        <begin position="467"/>
        <end position="487"/>
    </location>
</feature>
<keyword evidence="1" id="KW-1133">Transmembrane helix</keyword>
<dbReference type="Gene3D" id="3.30.70.1430">
    <property type="entry name" value="Multidrug efflux transporter AcrB pore domain"/>
    <property type="match status" value="2"/>
</dbReference>
<dbReference type="Gene3D" id="3.30.2090.10">
    <property type="entry name" value="Multidrug efflux transporter AcrB TolC docking domain, DN and DC subdomains"/>
    <property type="match status" value="2"/>
</dbReference>
<keyword evidence="1" id="KW-0812">Transmembrane</keyword>
<keyword evidence="1" id="KW-0472">Membrane</keyword>
<reference evidence="2 3" key="1">
    <citation type="submission" date="2023-07" db="EMBL/GenBank/DDBJ databases">
        <title>Genomic Encyclopedia of Type Strains, Phase IV (KMG-IV): sequencing the most valuable type-strain genomes for metagenomic binning, comparative biology and taxonomic classification.</title>
        <authorList>
            <person name="Goeker M."/>
        </authorList>
    </citation>
    <scope>NUCLEOTIDE SEQUENCE [LARGE SCALE GENOMIC DNA]</scope>
    <source>
        <strain evidence="2 3">DSM 5896</strain>
    </source>
</reference>